<protein>
    <submittedName>
        <fullName evidence="1">Uncharacterized protein</fullName>
    </submittedName>
</protein>
<sequence>MVRIETDLSRYCIGKGREQQVDLLSDDDFYSQEDYEELEKIEKRIRNLFLVHEKVPFINIDQILDLYYRTYCSEFDWDNFARSSDTTLSEFILETWSQSFKIITCPNNNSEWIYLIDSTLKKDEPFDAFLPTKKTKSNGHDKGLYDIRFGRDIAKVEDEKRLQKQKAEQILLRTRNLVPNRTILYPCCLELLYKELYEENVDIKSTEYHSFSELMYNSIIWKPLGKGKFIAVRAENQKCDTSLSKKEKPKLNDLQFAVVSIISGKYYGD</sequence>
<evidence type="ECO:0000313" key="2">
    <source>
        <dbReference type="Proteomes" id="UP000247702"/>
    </source>
</evidence>
<dbReference type="AlphaFoldDB" id="A0A2Z6RA16"/>
<proteinExistence type="predicted"/>
<organism evidence="1 2">
    <name type="scientific">Rhizophagus clarus</name>
    <dbReference type="NCBI Taxonomy" id="94130"/>
    <lineage>
        <taxon>Eukaryota</taxon>
        <taxon>Fungi</taxon>
        <taxon>Fungi incertae sedis</taxon>
        <taxon>Mucoromycota</taxon>
        <taxon>Glomeromycotina</taxon>
        <taxon>Glomeromycetes</taxon>
        <taxon>Glomerales</taxon>
        <taxon>Glomeraceae</taxon>
        <taxon>Rhizophagus</taxon>
    </lineage>
</organism>
<dbReference type="Proteomes" id="UP000247702">
    <property type="component" value="Unassembled WGS sequence"/>
</dbReference>
<evidence type="ECO:0000313" key="1">
    <source>
        <dbReference type="EMBL" id="GBB94674.1"/>
    </source>
</evidence>
<name>A0A2Z6RA16_9GLOM</name>
<reference evidence="1 2" key="1">
    <citation type="submission" date="2017-11" db="EMBL/GenBank/DDBJ databases">
        <title>The genome of Rhizophagus clarus HR1 reveals common genetic basis of auxotrophy among arbuscular mycorrhizal fungi.</title>
        <authorList>
            <person name="Kobayashi Y."/>
        </authorList>
    </citation>
    <scope>NUCLEOTIDE SEQUENCE [LARGE SCALE GENOMIC DNA]</scope>
    <source>
        <strain evidence="1 2">HR1</strain>
    </source>
</reference>
<comment type="caution">
    <text evidence="1">The sequence shown here is derived from an EMBL/GenBank/DDBJ whole genome shotgun (WGS) entry which is preliminary data.</text>
</comment>
<keyword evidence="2" id="KW-1185">Reference proteome</keyword>
<accession>A0A2Z6RA16</accession>
<gene>
    <name evidence="1" type="ORF">RclHR1_00240022</name>
</gene>
<dbReference type="EMBL" id="BEXD01001557">
    <property type="protein sequence ID" value="GBB94674.1"/>
    <property type="molecule type" value="Genomic_DNA"/>
</dbReference>